<gene>
    <name evidence="1" type="ORF">SDC9_36283</name>
</gene>
<evidence type="ECO:0008006" key="2">
    <source>
        <dbReference type="Google" id="ProtNLM"/>
    </source>
</evidence>
<proteinExistence type="predicted"/>
<dbReference type="EMBL" id="VSSQ01000298">
    <property type="protein sequence ID" value="MPL90236.1"/>
    <property type="molecule type" value="Genomic_DNA"/>
</dbReference>
<name>A0A644VFX8_9ZZZZ</name>
<sequence length="355" mass="41808">MRRVNPKKIGLEYDKEHFIRVEKYIRQIEMLFDTTANEAVKIVSSISPDITKPFRIDDFPLVKARFGRLMNKFSSNMLFVVKKATKSEWLKACEKNDEMVNLLSKIMKMDDKLKGRYNGRNLQALESFQLRKLNGLNLSDRVWNYTNQFRGEIEMALDLGLFDGRSAQDLSRDVRMYLKEPKMLFRRVADTRGRLHLSRRAKEYSPGGGVYRSSYKNALRMTRTEVNMAYRMSDHIRWQQLDFVVGYEVKRSNKVFSCDICEALKGRYPKSFLFLGWHPQCRCQVVSILATQQEFISYQKKVLAGKEITLKSKNEIKKPPKNFSDWYLSHKEKIDSSPNPPYFIRENKNHLHSIQ</sequence>
<dbReference type="AlphaFoldDB" id="A0A644VFX8"/>
<reference evidence="1" key="1">
    <citation type="submission" date="2019-08" db="EMBL/GenBank/DDBJ databases">
        <authorList>
            <person name="Kucharzyk K."/>
            <person name="Murdoch R.W."/>
            <person name="Higgins S."/>
            <person name="Loffler F."/>
        </authorList>
    </citation>
    <scope>NUCLEOTIDE SEQUENCE</scope>
</reference>
<accession>A0A644VFX8</accession>
<protein>
    <recommendedName>
        <fullName evidence="2">Phage head morphogenesis domain-containing protein</fullName>
    </recommendedName>
</protein>
<evidence type="ECO:0000313" key="1">
    <source>
        <dbReference type="EMBL" id="MPL90236.1"/>
    </source>
</evidence>
<organism evidence="1">
    <name type="scientific">bioreactor metagenome</name>
    <dbReference type="NCBI Taxonomy" id="1076179"/>
    <lineage>
        <taxon>unclassified sequences</taxon>
        <taxon>metagenomes</taxon>
        <taxon>ecological metagenomes</taxon>
    </lineage>
</organism>
<comment type="caution">
    <text evidence="1">The sequence shown here is derived from an EMBL/GenBank/DDBJ whole genome shotgun (WGS) entry which is preliminary data.</text>
</comment>